<dbReference type="PANTHER" id="PTHR33214">
    <property type="entry name" value="BIFUNCTIONAL INHIBITOR/LIPID-TRANSFER PROTEIN/SEED STORAGE 2S ALBUMIN SUPERFAMILY PROTEIN"/>
    <property type="match status" value="1"/>
</dbReference>
<reference evidence="5" key="1">
    <citation type="submission" date="2023-07" db="EMBL/GenBank/DDBJ databases">
        <title>draft genome sequence of fig (Ficus carica).</title>
        <authorList>
            <person name="Takahashi T."/>
            <person name="Nishimura K."/>
        </authorList>
    </citation>
    <scope>NUCLEOTIDE SEQUENCE</scope>
</reference>
<dbReference type="SUPFAM" id="SSF47699">
    <property type="entry name" value="Bifunctional inhibitor/lipid-transfer protein/seed storage 2S albumin"/>
    <property type="match status" value="1"/>
</dbReference>
<organism evidence="5 6">
    <name type="scientific">Ficus carica</name>
    <name type="common">Common fig</name>
    <dbReference type="NCBI Taxonomy" id="3494"/>
    <lineage>
        <taxon>Eukaryota</taxon>
        <taxon>Viridiplantae</taxon>
        <taxon>Streptophyta</taxon>
        <taxon>Embryophyta</taxon>
        <taxon>Tracheophyta</taxon>
        <taxon>Spermatophyta</taxon>
        <taxon>Magnoliopsida</taxon>
        <taxon>eudicotyledons</taxon>
        <taxon>Gunneridae</taxon>
        <taxon>Pentapetalae</taxon>
        <taxon>rosids</taxon>
        <taxon>fabids</taxon>
        <taxon>Rosales</taxon>
        <taxon>Moraceae</taxon>
        <taxon>Ficeae</taxon>
        <taxon>Ficus</taxon>
    </lineage>
</organism>
<keyword evidence="6" id="KW-1185">Reference proteome</keyword>
<accession>A0AA88D020</accession>
<name>A0AA88D020_FICCA</name>
<dbReference type="GO" id="GO:0006869">
    <property type="term" value="P:lipid transport"/>
    <property type="evidence" value="ECO:0007669"/>
    <property type="project" value="InterPro"/>
</dbReference>
<dbReference type="Pfam" id="PF00234">
    <property type="entry name" value="Tryp_alpha_amyl"/>
    <property type="match status" value="1"/>
</dbReference>
<keyword evidence="2" id="KW-0813">Transport</keyword>
<dbReference type="InterPro" id="IPR016140">
    <property type="entry name" value="Bifunc_inhib/LTP/seed_store"/>
</dbReference>
<sequence>MLVVLLGRTELSEAVHCDFDKRGMCSDEMTSNVPPTALCCSKLKQQKHCLCHYIKDPVFGKTINSPNSMKMFASCQIMFQVPGAAALRS</sequence>
<evidence type="ECO:0000256" key="3">
    <source>
        <dbReference type="ARBA" id="ARBA00023121"/>
    </source>
</evidence>
<evidence type="ECO:0000313" key="5">
    <source>
        <dbReference type="EMBL" id="GMN38635.1"/>
    </source>
</evidence>
<dbReference type="PANTHER" id="PTHR33214:SF69">
    <property type="entry name" value="BIFUNCTIONAL INHIBITOR_LIPID-TRANSFER PROTEIN_SEED STORAGE 2S ALBUMIN SUPERFAMILY PROTEIN"/>
    <property type="match status" value="1"/>
</dbReference>
<dbReference type="AlphaFoldDB" id="A0AA88D020"/>
<dbReference type="Proteomes" id="UP001187192">
    <property type="component" value="Unassembled WGS sequence"/>
</dbReference>
<comment type="function">
    <text evidence="1">Plant non-specific lipid-transfer proteins transfer phospholipids as well as galactolipids across membranes. May play a role in wax or cutin deposition in the cell walls of expanding epidermal cells and certain secretory tissues.</text>
</comment>
<comment type="caution">
    <text evidence="5">The sequence shown here is derived from an EMBL/GenBank/DDBJ whole genome shotgun (WGS) entry which is preliminary data.</text>
</comment>
<protein>
    <recommendedName>
        <fullName evidence="4">Bifunctional inhibitor/plant lipid transfer protein/seed storage helical domain-containing protein</fullName>
    </recommendedName>
</protein>
<dbReference type="InterPro" id="IPR033872">
    <property type="entry name" value="nsLTP2"/>
</dbReference>
<dbReference type="InterPro" id="IPR036312">
    <property type="entry name" value="Bifun_inhib/LTP/seed_sf"/>
</dbReference>
<dbReference type="GO" id="GO:0008289">
    <property type="term" value="F:lipid binding"/>
    <property type="evidence" value="ECO:0007669"/>
    <property type="project" value="UniProtKB-KW"/>
</dbReference>
<evidence type="ECO:0000256" key="2">
    <source>
        <dbReference type="ARBA" id="ARBA00022448"/>
    </source>
</evidence>
<keyword evidence="3" id="KW-0446">Lipid-binding</keyword>
<dbReference type="EMBL" id="BTGU01000008">
    <property type="protein sequence ID" value="GMN38635.1"/>
    <property type="molecule type" value="Genomic_DNA"/>
</dbReference>
<evidence type="ECO:0000259" key="4">
    <source>
        <dbReference type="Pfam" id="PF00234"/>
    </source>
</evidence>
<dbReference type="Gene3D" id="1.10.110.10">
    <property type="entry name" value="Plant lipid-transfer and hydrophobic proteins"/>
    <property type="match status" value="1"/>
</dbReference>
<feature type="domain" description="Bifunctional inhibitor/plant lipid transfer protein/seed storage helical" evidence="4">
    <location>
        <begin position="22"/>
        <end position="79"/>
    </location>
</feature>
<evidence type="ECO:0000313" key="6">
    <source>
        <dbReference type="Proteomes" id="UP001187192"/>
    </source>
</evidence>
<evidence type="ECO:0000256" key="1">
    <source>
        <dbReference type="ARBA" id="ARBA00003211"/>
    </source>
</evidence>
<gene>
    <name evidence="5" type="ORF">TIFTF001_007875</name>
</gene>
<proteinExistence type="predicted"/>